<dbReference type="Proteomes" id="UP000285123">
    <property type="component" value="Unassembled WGS sequence"/>
</dbReference>
<dbReference type="InterPro" id="IPR002347">
    <property type="entry name" value="SDR_fam"/>
</dbReference>
<sequence length="233" mass="24463">MSPPVCAIPGAGPGNGRALARRFAAAGYRVALIARRDETVAASAEGLDAAHGYVCDVTDGAAVEATFKTIATELGPVETLLYNAGNAVFGSVDEVEAADLEAAWRTNTLGLFHCTRAVLPGMRAAGAGHIVVSGATASRKGGARFAGFAQAKAAQYSLAQSLARQLGPEGIHVAIAIIDGVVATPRTREMMPDRPDTFFLDADAIAESVYQITRQPPSAWTFEFDLRPFGERW</sequence>
<protein>
    <submittedName>
        <fullName evidence="1">Short-chain dehydrogenase</fullName>
    </submittedName>
</protein>
<evidence type="ECO:0000313" key="2">
    <source>
        <dbReference type="Proteomes" id="UP000285123"/>
    </source>
</evidence>
<dbReference type="PRINTS" id="PR00081">
    <property type="entry name" value="GDHRDH"/>
</dbReference>
<evidence type="ECO:0000313" key="1">
    <source>
        <dbReference type="EMBL" id="ROO23883.1"/>
    </source>
</evidence>
<dbReference type="EMBL" id="AYKF01000132">
    <property type="protein sequence ID" value="ROO23883.1"/>
    <property type="molecule type" value="Genomic_DNA"/>
</dbReference>
<dbReference type="OrthoDB" id="5513072at2"/>
<dbReference type="PANTHER" id="PTHR43431:SF7">
    <property type="entry name" value="OXIDOREDUCTASE, SHORT CHAIN DEHYDROGENASE_REDUCTASE FAMILY (AFU_ORTHOLOGUE AFUA_5G14000)"/>
    <property type="match status" value="1"/>
</dbReference>
<dbReference type="PANTHER" id="PTHR43431">
    <property type="entry name" value="OXIDOREDUCTASE, SHORT CHAIN DEHYDROGENASE/REDUCTASE FAMILY (AFU_ORTHOLOGUE AFUA_5G14000)"/>
    <property type="match status" value="1"/>
</dbReference>
<dbReference type="SUPFAM" id="SSF51735">
    <property type="entry name" value="NAD(P)-binding Rossmann-fold domains"/>
    <property type="match status" value="1"/>
</dbReference>
<dbReference type="Gene3D" id="3.40.50.720">
    <property type="entry name" value="NAD(P)-binding Rossmann-like Domain"/>
    <property type="match status" value="1"/>
</dbReference>
<dbReference type="RefSeq" id="WP_123592416.1">
    <property type="nucleotide sequence ID" value="NZ_AYKF01000132.1"/>
</dbReference>
<dbReference type="Pfam" id="PF00106">
    <property type="entry name" value="adh_short"/>
    <property type="match status" value="1"/>
</dbReference>
<dbReference type="InterPro" id="IPR036291">
    <property type="entry name" value="NAD(P)-bd_dom_sf"/>
</dbReference>
<reference evidence="1 2" key="1">
    <citation type="submission" date="2013-10" db="EMBL/GenBank/DDBJ databases">
        <title>Salinisphaera halophila YIM 95161 Genome Sequencing.</title>
        <authorList>
            <person name="Lai Q."/>
            <person name="Li C."/>
            <person name="Shao Z."/>
        </authorList>
    </citation>
    <scope>NUCLEOTIDE SEQUENCE [LARGE SCALE GENOMIC DNA]</scope>
    <source>
        <strain evidence="1 2">YIM 95161</strain>
    </source>
</reference>
<comment type="caution">
    <text evidence="1">The sequence shown here is derived from an EMBL/GenBank/DDBJ whole genome shotgun (WGS) entry which is preliminary data.</text>
</comment>
<name>A0A423PEE5_9GAMM</name>
<dbReference type="AlphaFoldDB" id="A0A423PEE5"/>
<gene>
    <name evidence="1" type="ORF">SAHL_16090</name>
</gene>
<organism evidence="1 2">
    <name type="scientific">Salinisphaera orenii YIM 95161</name>
    <dbReference type="NCBI Taxonomy" id="1051139"/>
    <lineage>
        <taxon>Bacteria</taxon>
        <taxon>Pseudomonadati</taxon>
        <taxon>Pseudomonadota</taxon>
        <taxon>Gammaproteobacteria</taxon>
        <taxon>Salinisphaerales</taxon>
        <taxon>Salinisphaeraceae</taxon>
        <taxon>Salinisphaera</taxon>
    </lineage>
</organism>
<proteinExistence type="predicted"/>
<accession>A0A423PEE5</accession>